<keyword evidence="5 10" id="KW-0418">Kinase</keyword>
<keyword evidence="6 7" id="KW-0067">ATP-binding</keyword>
<dbReference type="InterPro" id="IPR027417">
    <property type="entry name" value="P-loop_NTPase"/>
</dbReference>
<dbReference type="Gene3D" id="1.10.510.10">
    <property type="entry name" value="Transferase(Phosphotransferase) domain 1"/>
    <property type="match status" value="1"/>
</dbReference>
<comment type="caution">
    <text evidence="10">The sequence shown here is derived from an EMBL/GenBank/DDBJ whole genome shotgun (WGS) entry which is preliminary data.</text>
</comment>
<keyword evidence="3" id="KW-0808">Transferase</keyword>
<feature type="domain" description="Protein kinase" evidence="9">
    <location>
        <begin position="26"/>
        <end position="292"/>
    </location>
</feature>
<dbReference type="EC" id="2.7.11.1" evidence="1"/>
<dbReference type="InterPro" id="IPR000719">
    <property type="entry name" value="Prot_kinase_dom"/>
</dbReference>
<evidence type="ECO:0000259" key="9">
    <source>
        <dbReference type="PROSITE" id="PS50011"/>
    </source>
</evidence>
<protein>
    <recommendedName>
        <fullName evidence="1">non-specific serine/threonine protein kinase</fullName>
        <ecNumber evidence="1">2.7.11.1</ecNumber>
    </recommendedName>
</protein>
<dbReference type="Gene3D" id="1.25.40.10">
    <property type="entry name" value="Tetratricopeptide repeat domain"/>
    <property type="match status" value="1"/>
</dbReference>
<sequence>MAAQDPLQTQRDAGPDVAAELAAAGFVEAKEIGRGGFGIVYRCREAALDRIVAVKVLTSDLDVDNLERFLREQRAMGQLSGHPNIVNVLQIGTTGSGRPFLVMQYHPRDSLDALIRRSGPLHWHDALQLGVKLTGALETAHRLGIAHRDVKPANILLTEYGEPQLTDFGIARIRGGFETATGEVTGSPAFTAPEVLSGRPPTPSSDVYSLAATIFCALTGHAAFERRSGERVVAQFVRLTTQPIPDLRADGVPDELCAAIEQAMSVDPDSRPETAAEFGEILRAVQADHGLRVDDLAVAGAENDADTTAGHTAATAATGGRVSTRRTGSRSTTPPAPATRFRPPVPSKRLVARWSLLNLLSESHRRRLIVVHAPPGFGKTMFAIEWRYQLDNQGVAVAWLNVDHDDNNVVWFLAHLIEAIRQVRPTLAQELGQALDEHGDDAERYVLTSLIDEIHTAGERLVVIIDDWHRVTDPATIAALAFLLDNGCHHLQVMVVGRTRAGLPVSRMRVLDELVEIDHRMLTFDIDETKKFLARHIGTDLDDDIIADLVAATEGWPAALQLASVSLHGHDDPAHLVAHLSGRHRGIGQFLTENVLSLIDEELVDFLLTAAVTEQTCGSLASALSGHGHGQAMLEDIEDRDLFLHRVDEEGRWFRFQPLFAEFLRQRLERDFPERMPGLHRIAAHWFEQHAMTLEAVDHALAAADDDYAVDIVERHARDLLADGRATTLLGLAAKLPRGAVAARPRLQLALAWASIVVHDTARGQRALAMVERGLDADKITGDEAIDVAVEVEVVRRIVDVRRDRTGPADGLAERLLARADTLAPIVVSSGLNAATFDAVYRGEFEEARRLQDLAAPYHDLNAGPYNLMHGNALLGLAALEQLDLDAAGELLREAWRLSRLGSGAYSSSALLAGSVLGEFLYEQGDLDEAERLLDDGYELGAEGGVVDFKIARYVVGARVKALRGEHGIAVSRLEDGARAAEAMKLDRLAAAVENERVRLGFPIAHPRPVAEYGRPRPEPGIALHTAQIEEDTAIRLLLADPSPEHLVLAHRWASEWFVFLQELGFLHRAQRAFELVEECEKHGAAPDHS</sequence>
<dbReference type="SUPFAM" id="SSF56112">
    <property type="entry name" value="Protein kinase-like (PK-like)"/>
    <property type="match status" value="1"/>
</dbReference>
<feature type="compositionally biased region" description="Low complexity" evidence="8">
    <location>
        <begin position="329"/>
        <end position="342"/>
    </location>
</feature>
<dbReference type="SMART" id="SM00220">
    <property type="entry name" value="S_TKc"/>
    <property type="match status" value="1"/>
</dbReference>
<dbReference type="InterPro" id="IPR008271">
    <property type="entry name" value="Ser/Thr_kinase_AS"/>
</dbReference>
<dbReference type="InterPro" id="IPR041664">
    <property type="entry name" value="AAA_16"/>
</dbReference>
<dbReference type="GO" id="GO:0016301">
    <property type="term" value="F:kinase activity"/>
    <property type="evidence" value="ECO:0007669"/>
    <property type="project" value="UniProtKB-KW"/>
</dbReference>
<keyword evidence="11" id="KW-1185">Reference proteome</keyword>
<name>A0ABU7LHD3_9NOCA</name>
<dbReference type="InterPro" id="IPR011009">
    <property type="entry name" value="Kinase-like_dom_sf"/>
</dbReference>
<dbReference type="Gene3D" id="3.40.50.300">
    <property type="entry name" value="P-loop containing nucleotide triphosphate hydrolases"/>
    <property type="match status" value="1"/>
</dbReference>
<dbReference type="RefSeq" id="WP_330136133.1">
    <property type="nucleotide sequence ID" value="NZ_JAUTXY010000015.1"/>
</dbReference>
<dbReference type="Pfam" id="PF00069">
    <property type="entry name" value="Pkinase"/>
    <property type="match status" value="1"/>
</dbReference>
<evidence type="ECO:0000256" key="5">
    <source>
        <dbReference type="ARBA" id="ARBA00022777"/>
    </source>
</evidence>
<dbReference type="InterPro" id="IPR059106">
    <property type="entry name" value="WHD_MalT"/>
</dbReference>
<organism evidence="10 11">
    <name type="scientific">Rhodococcus artemisiae</name>
    <dbReference type="NCBI Taxonomy" id="714159"/>
    <lineage>
        <taxon>Bacteria</taxon>
        <taxon>Bacillati</taxon>
        <taxon>Actinomycetota</taxon>
        <taxon>Actinomycetes</taxon>
        <taxon>Mycobacteriales</taxon>
        <taxon>Nocardiaceae</taxon>
        <taxon>Rhodococcus</taxon>
    </lineage>
</organism>
<dbReference type="CDD" id="cd14014">
    <property type="entry name" value="STKc_PknB_like"/>
    <property type="match status" value="1"/>
</dbReference>
<dbReference type="PANTHER" id="PTHR43289">
    <property type="entry name" value="MITOGEN-ACTIVATED PROTEIN KINASE KINASE KINASE 20-RELATED"/>
    <property type="match status" value="1"/>
</dbReference>
<evidence type="ECO:0000256" key="1">
    <source>
        <dbReference type="ARBA" id="ARBA00012513"/>
    </source>
</evidence>
<proteinExistence type="predicted"/>
<evidence type="ECO:0000256" key="7">
    <source>
        <dbReference type="PROSITE-ProRule" id="PRU10141"/>
    </source>
</evidence>
<evidence type="ECO:0000313" key="11">
    <source>
        <dbReference type="Proteomes" id="UP001336020"/>
    </source>
</evidence>
<keyword evidence="2" id="KW-0723">Serine/threonine-protein kinase</keyword>
<feature type="region of interest" description="Disordered" evidence="8">
    <location>
        <begin position="305"/>
        <end position="344"/>
    </location>
</feature>
<dbReference type="Pfam" id="PF13191">
    <property type="entry name" value="AAA_16"/>
    <property type="match status" value="1"/>
</dbReference>
<dbReference type="CDD" id="cd01120">
    <property type="entry name" value="RecA-like_superfamily"/>
    <property type="match status" value="1"/>
</dbReference>
<accession>A0ABU7LHD3</accession>
<dbReference type="InterPro" id="IPR016236">
    <property type="entry name" value="Ser/Thr_kinase_PknK_prd"/>
</dbReference>
<keyword evidence="4 7" id="KW-0547">Nucleotide-binding</keyword>
<dbReference type="PANTHER" id="PTHR43289:SF6">
    <property type="entry name" value="SERINE_THREONINE-PROTEIN KINASE NEKL-3"/>
    <property type="match status" value="1"/>
</dbReference>
<dbReference type="InterPro" id="IPR017441">
    <property type="entry name" value="Protein_kinase_ATP_BS"/>
</dbReference>
<dbReference type="PROSITE" id="PS50011">
    <property type="entry name" value="PROTEIN_KINASE_DOM"/>
    <property type="match status" value="1"/>
</dbReference>
<dbReference type="InterPro" id="IPR011990">
    <property type="entry name" value="TPR-like_helical_dom_sf"/>
</dbReference>
<feature type="binding site" evidence="7">
    <location>
        <position position="55"/>
    </location>
    <ligand>
        <name>ATP</name>
        <dbReference type="ChEBI" id="CHEBI:30616"/>
    </ligand>
</feature>
<dbReference type="Gene3D" id="3.30.200.20">
    <property type="entry name" value="Phosphorylase Kinase, domain 1"/>
    <property type="match status" value="1"/>
</dbReference>
<evidence type="ECO:0000313" key="10">
    <source>
        <dbReference type="EMBL" id="MEE2060960.1"/>
    </source>
</evidence>
<feature type="compositionally biased region" description="Low complexity" evidence="8">
    <location>
        <begin position="307"/>
        <end position="322"/>
    </location>
</feature>
<dbReference type="PROSITE" id="PS00107">
    <property type="entry name" value="PROTEIN_KINASE_ATP"/>
    <property type="match status" value="1"/>
</dbReference>
<evidence type="ECO:0000256" key="8">
    <source>
        <dbReference type="SAM" id="MobiDB-lite"/>
    </source>
</evidence>
<dbReference type="PIRSF" id="PIRSF000574">
    <property type="entry name" value="Ser/Thr_PK_PknK_prd"/>
    <property type="match status" value="1"/>
</dbReference>
<reference evidence="10 11" key="1">
    <citation type="submission" date="2023-07" db="EMBL/GenBank/DDBJ databases">
        <authorList>
            <person name="Girao M."/>
            <person name="Carvalho M.F."/>
        </authorList>
    </citation>
    <scope>NUCLEOTIDE SEQUENCE [LARGE SCALE GENOMIC DNA]</scope>
    <source>
        <strain evidence="10 11">YIM65754</strain>
    </source>
</reference>
<evidence type="ECO:0000256" key="2">
    <source>
        <dbReference type="ARBA" id="ARBA00022527"/>
    </source>
</evidence>
<evidence type="ECO:0000256" key="6">
    <source>
        <dbReference type="ARBA" id="ARBA00022840"/>
    </source>
</evidence>
<dbReference type="SUPFAM" id="SSF52540">
    <property type="entry name" value="P-loop containing nucleoside triphosphate hydrolases"/>
    <property type="match status" value="1"/>
</dbReference>
<evidence type="ECO:0000256" key="4">
    <source>
        <dbReference type="ARBA" id="ARBA00022741"/>
    </source>
</evidence>
<gene>
    <name evidence="10" type="ORF">Q7514_25895</name>
</gene>
<dbReference type="Pfam" id="PF25873">
    <property type="entry name" value="WHD_MalT"/>
    <property type="match status" value="1"/>
</dbReference>
<evidence type="ECO:0000256" key="3">
    <source>
        <dbReference type="ARBA" id="ARBA00022679"/>
    </source>
</evidence>
<dbReference type="EMBL" id="JAUTXY010000015">
    <property type="protein sequence ID" value="MEE2060960.1"/>
    <property type="molecule type" value="Genomic_DNA"/>
</dbReference>
<dbReference type="PROSITE" id="PS00108">
    <property type="entry name" value="PROTEIN_KINASE_ST"/>
    <property type="match status" value="1"/>
</dbReference>
<dbReference type="Proteomes" id="UP001336020">
    <property type="component" value="Unassembled WGS sequence"/>
</dbReference>